<feature type="transmembrane region" description="Helical" evidence="11">
    <location>
        <begin position="30"/>
        <end position="50"/>
    </location>
</feature>
<accession>A0A328B0F7</accession>
<evidence type="ECO:0000256" key="7">
    <source>
        <dbReference type="ARBA" id="ARBA00022777"/>
    </source>
</evidence>
<comment type="subcellular location">
    <subcellularLocation>
        <location evidence="2">Membrane</location>
    </subcellularLocation>
</comment>
<dbReference type="SMART" id="SM00304">
    <property type="entry name" value="HAMP"/>
    <property type="match status" value="1"/>
</dbReference>
<dbReference type="PROSITE" id="PS50885">
    <property type="entry name" value="HAMP"/>
    <property type="match status" value="1"/>
</dbReference>
<dbReference type="Gene3D" id="3.30.565.10">
    <property type="entry name" value="Histidine kinase-like ATPase, C-terminal domain"/>
    <property type="match status" value="1"/>
</dbReference>
<evidence type="ECO:0000256" key="3">
    <source>
        <dbReference type="ARBA" id="ARBA00012438"/>
    </source>
</evidence>
<dbReference type="RefSeq" id="WP_111456637.1">
    <property type="nucleotide sequence ID" value="NZ_QFYP01000001.1"/>
</dbReference>
<feature type="domain" description="Histidine kinase" evidence="12">
    <location>
        <begin position="309"/>
        <end position="532"/>
    </location>
</feature>
<name>A0A328B0F7_9CAUL</name>
<dbReference type="GO" id="GO:0016020">
    <property type="term" value="C:membrane"/>
    <property type="evidence" value="ECO:0007669"/>
    <property type="project" value="UniProtKB-SubCell"/>
</dbReference>
<keyword evidence="9" id="KW-0902">Two-component regulatory system</keyword>
<evidence type="ECO:0000313" key="15">
    <source>
        <dbReference type="Proteomes" id="UP000249842"/>
    </source>
</evidence>
<feature type="transmembrane region" description="Helical" evidence="11">
    <location>
        <begin position="226"/>
        <end position="248"/>
    </location>
</feature>
<evidence type="ECO:0000256" key="11">
    <source>
        <dbReference type="SAM" id="Phobius"/>
    </source>
</evidence>
<dbReference type="Gene3D" id="6.10.340.10">
    <property type="match status" value="1"/>
</dbReference>
<comment type="caution">
    <text evidence="14">The sequence shown here is derived from an EMBL/GenBank/DDBJ whole genome shotgun (WGS) entry which is preliminary data.</text>
</comment>
<dbReference type="Pfam" id="PF13755">
    <property type="entry name" value="Sensor_TM1"/>
    <property type="match status" value="1"/>
</dbReference>
<comment type="catalytic activity">
    <reaction evidence="1">
        <text>ATP + protein L-histidine = ADP + protein N-phospho-L-histidine.</text>
        <dbReference type="EC" id="2.7.13.3"/>
    </reaction>
</comment>
<dbReference type="InterPro" id="IPR036890">
    <property type="entry name" value="HATPase_C_sf"/>
</dbReference>
<dbReference type="Gene3D" id="1.10.287.130">
    <property type="match status" value="1"/>
</dbReference>
<keyword evidence="5" id="KW-0808">Transferase</keyword>
<keyword evidence="6 11" id="KW-0812">Transmembrane</keyword>
<proteinExistence type="predicted"/>
<evidence type="ECO:0000259" key="13">
    <source>
        <dbReference type="PROSITE" id="PS50885"/>
    </source>
</evidence>
<dbReference type="CDD" id="cd00082">
    <property type="entry name" value="HisKA"/>
    <property type="match status" value="1"/>
</dbReference>
<dbReference type="Pfam" id="PF02518">
    <property type="entry name" value="HATPase_c"/>
    <property type="match status" value="1"/>
</dbReference>
<evidence type="ECO:0000256" key="5">
    <source>
        <dbReference type="ARBA" id="ARBA00022679"/>
    </source>
</evidence>
<keyword evidence="4" id="KW-0597">Phosphoprotein</keyword>
<sequence length="533" mass="57545">MASATDTAKPERARKPARFKWLPGTRLGRLIIALNVLGLAILIGGALVLNELRRGLVMARIDSLTTQGELMATIIDRAATVGEPQPAMDPTYASEVLQILSNPKRQRARLFDAHGRLIADSDWVADRVEWKVLPPAKPRESRRGLALDLQLPKMPHPGEREAQAALSREVAQALRGGHIAGLRRGDEGQRVVSVSIPIQHVKAVLGVLTLEASDVDEIIARERAALIPFILIAITVNLISSFMLNGLIAQPVLRLARAADRVRLAGARAISLPDLAGREDELGDLTRSLENMTKSLSERMDAIESFAADVAHEIRNPLTSLRSAVETLDLVTEPAARERLLGILKNDVQRLDRLVTDISNASRLDAELSRDLPKTVDLERLITDIVTLYQATAKPGDVTVRFEAPGGLVPVTVQGREGPLGQIFRNLIDNARSFSPPAGEVVIHLVRARGQAIATVADSGPGIPPENLETVFQRFYTSRPKGAAFGGNSGLGLSIARQIAEAHRGSLRAANRITADGAVVGAMFILALPEIQP</sequence>
<dbReference type="InterPro" id="IPR050428">
    <property type="entry name" value="TCS_sensor_his_kinase"/>
</dbReference>
<keyword evidence="7 14" id="KW-0418">Kinase</keyword>
<evidence type="ECO:0000256" key="8">
    <source>
        <dbReference type="ARBA" id="ARBA00022989"/>
    </source>
</evidence>
<dbReference type="EMBL" id="QFYP01000001">
    <property type="protein sequence ID" value="RAK59344.1"/>
    <property type="molecule type" value="Genomic_DNA"/>
</dbReference>
<protein>
    <recommendedName>
        <fullName evidence="3">histidine kinase</fullName>
        <ecNumber evidence="3">2.7.13.3</ecNumber>
    </recommendedName>
</protein>
<dbReference type="PANTHER" id="PTHR45436">
    <property type="entry name" value="SENSOR HISTIDINE KINASE YKOH"/>
    <property type="match status" value="1"/>
</dbReference>
<evidence type="ECO:0000256" key="9">
    <source>
        <dbReference type="ARBA" id="ARBA00023012"/>
    </source>
</evidence>
<keyword evidence="8 11" id="KW-1133">Transmembrane helix</keyword>
<dbReference type="SMART" id="SM00387">
    <property type="entry name" value="HATPase_c"/>
    <property type="match status" value="1"/>
</dbReference>
<feature type="domain" description="HAMP" evidence="13">
    <location>
        <begin position="246"/>
        <end position="301"/>
    </location>
</feature>
<evidence type="ECO:0000256" key="10">
    <source>
        <dbReference type="ARBA" id="ARBA00023136"/>
    </source>
</evidence>
<dbReference type="SUPFAM" id="SSF55874">
    <property type="entry name" value="ATPase domain of HSP90 chaperone/DNA topoisomerase II/histidine kinase"/>
    <property type="match status" value="1"/>
</dbReference>
<dbReference type="SMART" id="SM00388">
    <property type="entry name" value="HisKA"/>
    <property type="match status" value="1"/>
</dbReference>
<dbReference type="EC" id="2.7.13.3" evidence="3"/>
<dbReference type="Pfam" id="PF00672">
    <property type="entry name" value="HAMP"/>
    <property type="match status" value="1"/>
</dbReference>
<dbReference type="Pfam" id="PF00512">
    <property type="entry name" value="HisKA"/>
    <property type="match status" value="1"/>
</dbReference>
<dbReference type="CDD" id="cd06225">
    <property type="entry name" value="HAMP"/>
    <property type="match status" value="1"/>
</dbReference>
<dbReference type="InterPro" id="IPR004358">
    <property type="entry name" value="Sig_transdc_His_kin-like_C"/>
</dbReference>
<organism evidence="14 15">
    <name type="scientific">Phenylobacterium hankyongense</name>
    <dbReference type="NCBI Taxonomy" id="1813876"/>
    <lineage>
        <taxon>Bacteria</taxon>
        <taxon>Pseudomonadati</taxon>
        <taxon>Pseudomonadota</taxon>
        <taxon>Alphaproteobacteria</taxon>
        <taxon>Caulobacterales</taxon>
        <taxon>Caulobacteraceae</taxon>
        <taxon>Phenylobacterium</taxon>
    </lineage>
</organism>
<dbReference type="PRINTS" id="PR00344">
    <property type="entry name" value="BCTRLSENSOR"/>
</dbReference>
<dbReference type="InterPro" id="IPR003660">
    <property type="entry name" value="HAMP_dom"/>
</dbReference>
<evidence type="ECO:0000313" key="14">
    <source>
        <dbReference type="EMBL" id="RAK59344.1"/>
    </source>
</evidence>
<dbReference type="AlphaFoldDB" id="A0A328B0F7"/>
<dbReference type="SUPFAM" id="SSF47384">
    <property type="entry name" value="Homodimeric domain of signal transducing histidine kinase"/>
    <property type="match status" value="1"/>
</dbReference>
<dbReference type="Pfam" id="PF13756">
    <property type="entry name" value="Stimulus_sens_1"/>
    <property type="match status" value="1"/>
</dbReference>
<evidence type="ECO:0000256" key="6">
    <source>
        <dbReference type="ARBA" id="ARBA00022692"/>
    </source>
</evidence>
<dbReference type="PROSITE" id="PS50109">
    <property type="entry name" value="HIS_KIN"/>
    <property type="match status" value="1"/>
</dbReference>
<evidence type="ECO:0000256" key="2">
    <source>
        <dbReference type="ARBA" id="ARBA00004370"/>
    </source>
</evidence>
<reference evidence="15" key="1">
    <citation type="submission" date="2018-05" db="EMBL/GenBank/DDBJ databases">
        <authorList>
            <person name="Li X."/>
        </authorList>
    </citation>
    <scope>NUCLEOTIDE SEQUENCE [LARGE SCALE GENOMIC DNA]</scope>
    <source>
        <strain evidence="15">HKS-05</strain>
    </source>
</reference>
<evidence type="ECO:0000259" key="12">
    <source>
        <dbReference type="PROSITE" id="PS50109"/>
    </source>
</evidence>
<dbReference type="InterPro" id="IPR036097">
    <property type="entry name" value="HisK_dim/P_sf"/>
</dbReference>
<dbReference type="GO" id="GO:0000155">
    <property type="term" value="F:phosphorelay sensor kinase activity"/>
    <property type="evidence" value="ECO:0007669"/>
    <property type="project" value="InterPro"/>
</dbReference>
<dbReference type="InterPro" id="IPR025908">
    <property type="entry name" value="Sensor_TM1"/>
</dbReference>
<dbReference type="Proteomes" id="UP000249842">
    <property type="component" value="Unassembled WGS sequence"/>
</dbReference>
<dbReference type="PANTHER" id="PTHR45436:SF5">
    <property type="entry name" value="SENSOR HISTIDINE KINASE TRCS"/>
    <property type="match status" value="1"/>
</dbReference>
<keyword evidence="10 11" id="KW-0472">Membrane</keyword>
<dbReference type="InterPro" id="IPR003594">
    <property type="entry name" value="HATPase_dom"/>
</dbReference>
<gene>
    <name evidence="14" type="ORF">DJ021_05750</name>
</gene>
<dbReference type="OrthoDB" id="9805942at2"/>
<dbReference type="InterPro" id="IPR003661">
    <property type="entry name" value="HisK_dim/P_dom"/>
</dbReference>
<dbReference type="InterPro" id="IPR025919">
    <property type="entry name" value="Stimulus_sens_dom"/>
</dbReference>
<evidence type="ECO:0000256" key="1">
    <source>
        <dbReference type="ARBA" id="ARBA00000085"/>
    </source>
</evidence>
<keyword evidence="15" id="KW-1185">Reference proteome</keyword>
<evidence type="ECO:0000256" key="4">
    <source>
        <dbReference type="ARBA" id="ARBA00022553"/>
    </source>
</evidence>
<dbReference type="InterPro" id="IPR005467">
    <property type="entry name" value="His_kinase_dom"/>
</dbReference>